<accession>A0A328AW52</accession>
<feature type="transmembrane region" description="Helical" evidence="1">
    <location>
        <begin position="107"/>
        <end position="123"/>
    </location>
</feature>
<feature type="transmembrane region" description="Helical" evidence="1">
    <location>
        <begin position="55"/>
        <end position="73"/>
    </location>
</feature>
<keyword evidence="3" id="KW-1185">Reference proteome</keyword>
<organism evidence="2 3">
    <name type="scientific">Phenylobacterium hankyongense</name>
    <dbReference type="NCBI Taxonomy" id="1813876"/>
    <lineage>
        <taxon>Bacteria</taxon>
        <taxon>Pseudomonadati</taxon>
        <taxon>Pseudomonadota</taxon>
        <taxon>Alphaproteobacteria</taxon>
        <taxon>Caulobacterales</taxon>
        <taxon>Caulobacteraceae</taxon>
        <taxon>Phenylobacterium</taxon>
    </lineage>
</organism>
<reference evidence="3" key="1">
    <citation type="submission" date="2018-05" db="EMBL/GenBank/DDBJ databases">
        <authorList>
            <person name="Li X."/>
        </authorList>
    </citation>
    <scope>NUCLEOTIDE SEQUENCE [LARGE SCALE GENOMIC DNA]</scope>
    <source>
        <strain evidence="3">HKS-05</strain>
    </source>
</reference>
<gene>
    <name evidence="2" type="ORF">DJ021_02940</name>
</gene>
<dbReference type="Proteomes" id="UP000249842">
    <property type="component" value="Unassembled WGS sequence"/>
</dbReference>
<sequence>MPMDDGAADRKPAGRESAPVSLWSMAVFALAPFPVAAAVYGYGPPSYAREAVTVLLTWSAVVLSFLAGVRWGLESGRRVPRRGRLAVSIGFALAAWVLLLVRWRFDLSWVLGAYLVVFMLQWLSDHAAPNTASRFPRLSTAVTSAACISLAIALDQSIRAGLKG</sequence>
<keyword evidence="1" id="KW-0812">Transmembrane</keyword>
<keyword evidence="1" id="KW-0472">Membrane</keyword>
<evidence type="ECO:0000313" key="3">
    <source>
        <dbReference type="Proteomes" id="UP000249842"/>
    </source>
</evidence>
<dbReference type="InterPro" id="IPR021836">
    <property type="entry name" value="DUF3429"/>
</dbReference>
<dbReference type="RefSeq" id="WP_111456120.1">
    <property type="nucleotide sequence ID" value="NZ_QFYP01000001.1"/>
</dbReference>
<protein>
    <submittedName>
        <fullName evidence="2">DUF3429 domain-containing protein</fullName>
    </submittedName>
</protein>
<evidence type="ECO:0000256" key="1">
    <source>
        <dbReference type="SAM" id="Phobius"/>
    </source>
</evidence>
<keyword evidence="1" id="KW-1133">Transmembrane helix</keyword>
<feature type="transmembrane region" description="Helical" evidence="1">
    <location>
        <begin position="20"/>
        <end position="43"/>
    </location>
</feature>
<evidence type="ECO:0000313" key="2">
    <source>
        <dbReference type="EMBL" id="RAK58827.1"/>
    </source>
</evidence>
<dbReference type="OrthoDB" id="5297436at2"/>
<comment type="caution">
    <text evidence="2">The sequence shown here is derived from an EMBL/GenBank/DDBJ whole genome shotgun (WGS) entry which is preliminary data.</text>
</comment>
<dbReference type="EMBL" id="QFYP01000001">
    <property type="protein sequence ID" value="RAK58827.1"/>
    <property type="molecule type" value="Genomic_DNA"/>
</dbReference>
<proteinExistence type="predicted"/>
<dbReference type="AlphaFoldDB" id="A0A328AW52"/>
<feature type="transmembrane region" description="Helical" evidence="1">
    <location>
        <begin position="85"/>
        <end position="101"/>
    </location>
</feature>
<name>A0A328AW52_9CAUL</name>
<dbReference type="Pfam" id="PF11911">
    <property type="entry name" value="DUF3429"/>
    <property type="match status" value="1"/>
</dbReference>